<feature type="compositionally biased region" description="Basic and acidic residues" evidence="1">
    <location>
        <begin position="102"/>
        <end position="112"/>
    </location>
</feature>
<evidence type="ECO:0000313" key="2">
    <source>
        <dbReference type="EMBL" id="VDN26279.1"/>
    </source>
</evidence>
<dbReference type="EMBL" id="UYRU01075803">
    <property type="protein sequence ID" value="VDN26279.1"/>
    <property type="molecule type" value="Genomic_DNA"/>
</dbReference>
<sequence>MQNFEKTGTNKQGRQFLIAEFGEWPADRAALDAQEVNRLIAIQDEFIRTGYYPGDARAPEDTNDQPGGGSGGDGDAGTRPKPTSFFCRFPDNLRTLEEALAEPKRRDCKEEDGGASDLAVAVTQPKSATPP</sequence>
<dbReference type="OrthoDB" id="6244921at2759"/>
<proteinExistence type="predicted"/>
<protein>
    <submittedName>
        <fullName evidence="2">Uncharacterized protein</fullName>
    </submittedName>
</protein>
<dbReference type="Proteomes" id="UP000281553">
    <property type="component" value="Unassembled WGS sequence"/>
</dbReference>
<reference evidence="2 3" key="1">
    <citation type="submission" date="2018-11" db="EMBL/GenBank/DDBJ databases">
        <authorList>
            <consortium name="Pathogen Informatics"/>
        </authorList>
    </citation>
    <scope>NUCLEOTIDE SEQUENCE [LARGE SCALE GENOMIC DNA]</scope>
</reference>
<dbReference type="AlphaFoldDB" id="A0A3P7Q6U5"/>
<gene>
    <name evidence="2" type="ORF">DILT_LOCUS14777</name>
</gene>
<name>A0A3P7Q6U5_DIBLA</name>
<feature type="region of interest" description="Disordered" evidence="1">
    <location>
        <begin position="51"/>
        <end position="88"/>
    </location>
</feature>
<evidence type="ECO:0000313" key="3">
    <source>
        <dbReference type="Proteomes" id="UP000281553"/>
    </source>
</evidence>
<keyword evidence="3" id="KW-1185">Reference proteome</keyword>
<accession>A0A3P7Q6U5</accession>
<feature type="compositionally biased region" description="Gly residues" evidence="1">
    <location>
        <begin position="66"/>
        <end position="75"/>
    </location>
</feature>
<organism evidence="2 3">
    <name type="scientific">Dibothriocephalus latus</name>
    <name type="common">Fish tapeworm</name>
    <name type="synonym">Diphyllobothrium latum</name>
    <dbReference type="NCBI Taxonomy" id="60516"/>
    <lineage>
        <taxon>Eukaryota</taxon>
        <taxon>Metazoa</taxon>
        <taxon>Spiralia</taxon>
        <taxon>Lophotrochozoa</taxon>
        <taxon>Platyhelminthes</taxon>
        <taxon>Cestoda</taxon>
        <taxon>Eucestoda</taxon>
        <taxon>Diphyllobothriidea</taxon>
        <taxon>Diphyllobothriidae</taxon>
        <taxon>Dibothriocephalus</taxon>
    </lineage>
</organism>
<feature type="region of interest" description="Disordered" evidence="1">
    <location>
        <begin position="102"/>
        <end position="131"/>
    </location>
</feature>
<evidence type="ECO:0000256" key="1">
    <source>
        <dbReference type="SAM" id="MobiDB-lite"/>
    </source>
</evidence>